<dbReference type="Proteomes" id="UP000027219">
    <property type="component" value="Unassembled WGS sequence"/>
</dbReference>
<organism evidence="2 3">
    <name type="scientific">Vibrio fortis</name>
    <dbReference type="NCBI Taxonomy" id="212667"/>
    <lineage>
        <taxon>Bacteria</taxon>
        <taxon>Pseudomonadati</taxon>
        <taxon>Pseudomonadota</taxon>
        <taxon>Gammaproteobacteria</taxon>
        <taxon>Vibrionales</taxon>
        <taxon>Vibrionaceae</taxon>
        <taxon>Vibrio</taxon>
    </lineage>
</organism>
<dbReference type="InterPro" id="IPR051916">
    <property type="entry name" value="GPI-anchor_lipid_remodeler"/>
</dbReference>
<proteinExistence type="predicted"/>
<dbReference type="InterPro" id="IPR036691">
    <property type="entry name" value="Endo/exonu/phosph_ase_sf"/>
</dbReference>
<dbReference type="Pfam" id="PF03372">
    <property type="entry name" value="Exo_endo_phos"/>
    <property type="match status" value="1"/>
</dbReference>
<evidence type="ECO:0000313" key="2">
    <source>
        <dbReference type="EMBL" id="KDN27007.1"/>
    </source>
</evidence>
<evidence type="ECO:0000313" key="3">
    <source>
        <dbReference type="Proteomes" id="UP000027219"/>
    </source>
</evidence>
<feature type="domain" description="Endonuclease/exonuclease/phosphatase" evidence="1">
    <location>
        <begin position="43"/>
        <end position="308"/>
    </location>
</feature>
<sequence length="349" mass="40634">MNTPSHLTITTFNLFNYLESPNAYYDFENIYSFEEWSKKQGWIKNAIKEADSDIIGFQEVFSPASLEALVKELGYPFFSVVDKPNVESDYLFRDPVVAIASRYPIKETRAVSLSLQFQKQFNIELLKEFRFNRLPVHATIELPHLGLTDCYVVHFKSQRPIQAKSSDTELQNASLKTPVHSETLTQFHQEGLGWWLSSVQRGLEVQVLHEYITRQRHQSERPVVLMGDFNKPLTSDEFKGLLNDSLNRNEESKHWLKYFRLRDSWELYHQLHQEDLLVQRPPTHYYGASGSVLDYILLSNEFDCQNSSSIMEITNYQVQDQHLINPSFEVDQFSTDHGVVSVTAHIRSF</sequence>
<keyword evidence="2" id="KW-0255">Endonuclease</keyword>
<dbReference type="GO" id="GO:0016020">
    <property type="term" value="C:membrane"/>
    <property type="evidence" value="ECO:0007669"/>
    <property type="project" value="GOC"/>
</dbReference>
<dbReference type="Gene3D" id="3.60.10.10">
    <property type="entry name" value="Endonuclease/exonuclease/phosphatase"/>
    <property type="match status" value="1"/>
</dbReference>
<dbReference type="PANTHER" id="PTHR14859">
    <property type="entry name" value="CALCOFLUOR WHITE HYPERSENSITIVE PROTEIN PRECURSOR"/>
    <property type="match status" value="1"/>
</dbReference>
<dbReference type="RefSeq" id="WP_032552364.1">
    <property type="nucleotide sequence ID" value="NZ_JFFR01000027.1"/>
</dbReference>
<evidence type="ECO:0000259" key="1">
    <source>
        <dbReference type="Pfam" id="PF03372"/>
    </source>
</evidence>
<dbReference type="EMBL" id="JFFR01000027">
    <property type="protein sequence ID" value="KDN27007.1"/>
    <property type="molecule type" value="Genomic_DNA"/>
</dbReference>
<comment type="caution">
    <text evidence="2">The sequence shown here is derived from an EMBL/GenBank/DDBJ whole genome shotgun (WGS) entry which is preliminary data.</text>
</comment>
<keyword evidence="2" id="KW-0540">Nuclease</keyword>
<keyword evidence="2" id="KW-0378">Hydrolase</keyword>
<keyword evidence="3" id="KW-1185">Reference proteome</keyword>
<dbReference type="PANTHER" id="PTHR14859:SF15">
    <property type="entry name" value="ENDONUCLEASE_EXONUCLEASE_PHOSPHATASE DOMAIN-CONTAINING PROTEIN"/>
    <property type="match status" value="1"/>
</dbReference>
<dbReference type="InterPro" id="IPR005135">
    <property type="entry name" value="Endo/exonuclease/phosphatase"/>
</dbReference>
<dbReference type="SUPFAM" id="SSF56219">
    <property type="entry name" value="DNase I-like"/>
    <property type="match status" value="1"/>
</dbReference>
<dbReference type="STRING" id="212667.VFDL14_18985"/>
<name>A0A066UM95_9VIBR</name>
<dbReference type="GO" id="GO:0006506">
    <property type="term" value="P:GPI anchor biosynthetic process"/>
    <property type="evidence" value="ECO:0007669"/>
    <property type="project" value="TreeGrafter"/>
</dbReference>
<gene>
    <name evidence="2" type="ORF">VFDL14_18985</name>
</gene>
<dbReference type="GO" id="GO:0004519">
    <property type="term" value="F:endonuclease activity"/>
    <property type="evidence" value="ECO:0007669"/>
    <property type="project" value="UniProtKB-KW"/>
</dbReference>
<reference evidence="2 3" key="1">
    <citation type="submission" date="2014-02" db="EMBL/GenBank/DDBJ databases">
        <title>Vibrio fortis Dalian14 Genome Sequencing.</title>
        <authorList>
            <person name="Wang Y."/>
            <person name="Song L."/>
            <person name="Liu G."/>
            <person name="Ding J."/>
        </authorList>
    </citation>
    <scope>NUCLEOTIDE SEQUENCE [LARGE SCALE GENOMIC DNA]</scope>
    <source>
        <strain evidence="2 3">Dalian14</strain>
    </source>
</reference>
<protein>
    <submittedName>
        <fullName evidence="2">Endonuclease</fullName>
    </submittedName>
</protein>
<dbReference type="AlphaFoldDB" id="A0A066UM95"/>
<accession>A0A066UM95</accession>
<dbReference type="OrthoDB" id="833328at2"/>